<dbReference type="Proteomes" id="UP000828390">
    <property type="component" value="Unassembled WGS sequence"/>
</dbReference>
<accession>A0A9D4I1N1</accession>
<reference evidence="2" key="1">
    <citation type="journal article" date="2019" name="bioRxiv">
        <title>The Genome of the Zebra Mussel, Dreissena polymorpha: A Resource for Invasive Species Research.</title>
        <authorList>
            <person name="McCartney M.A."/>
            <person name="Auch B."/>
            <person name="Kono T."/>
            <person name="Mallez S."/>
            <person name="Zhang Y."/>
            <person name="Obille A."/>
            <person name="Becker A."/>
            <person name="Abrahante J.E."/>
            <person name="Garbe J."/>
            <person name="Badalamenti J.P."/>
            <person name="Herman A."/>
            <person name="Mangelson H."/>
            <person name="Liachko I."/>
            <person name="Sullivan S."/>
            <person name="Sone E.D."/>
            <person name="Koren S."/>
            <person name="Silverstein K.A.T."/>
            <person name="Beckman K.B."/>
            <person name="Gohl D.M."/>
        </authorList>
    </citation>
    <scope>NUCLEOTIDE SEQUENCE</scope>
    <source>
        <strain evidence="2">Duluth1</strain>
        <tissue evidence="2">Whole animal</tissue>
    </source>
</reference>
<evidence type="ECO:0000313" key="3">
    <source>
        <dbReference type="Proteomes" id="UP000828390"/>
    </source>
</evidence>
<feature type="compositionally biased region" description="Polar residues" evidence="1">
    <location>
        <begin position="23"/>
        <end position="35"/>
    </location>
</feature>
<feature type="region of interest" description="Disordered" evidence="1">
    <location>
        <begin position="1"/>
        <end position="86"/>
    </location>
</feature>
<keyword evidence="3" id="KW-1185">Reference proteome</keyword>
<name>A0A9D4I1N1_DREPO</name>
<feature type="non-terminal residue" evidence="2">
    <location>
        <position position="720"/>
    </location>
</feature>
<feature type="compositionally biased region" description="Basic and acidic residues" evidence="1">
    <location>
        <begin position="315"/>
        <end position="328"/>
    </location>
</feature>
<feature type="region of interest" description="Disordered" evidence="1">
    <location>
        <begin position="191"/>
        <end position="329"/>
    </location>
</feature>
<dbReference type="PANTHER" id="PTHR37915:SF3">
    <property type="match status" value="1"/>
</dbReference>
<feature type="region of interest" description="Disordered" evidence="1">
    <location>
        <begin position="594"/>
        <end position="614"/>
    </location>
</feature>
<proteinExistence type="predicted"/>
<reference evidence="2" key="2">
    <citation type="submission" date="2020-11" db="EMBL/GenBank/DDBJ databases">
        <authorList>
            <person name="McCartney M.A."/>
            <person name="Auch B."/>
            <person name="Kono T."/>
            <person name="Mallez S."/>
            <person name="Becker A."/>
            <person name="Gohl D.M."/>
            <person name="Silverstein K.A.T."/>
            <person name="Koren S."/>
            <person name="Bechman K.B."/>
            <person name="Herman A."/>
            <person name="Abrahante J.E."/>
            <person name="Garbe J."/>
        </authorList>
    </citation>
    <scope>NUCLEOTIDE SEQUENCE</scope>
    <source>
        <strain evidence="2">Duluth1</strain>
        <tissue evidence="2">Whole animal</tissue>
    </source>
</reference>
<feature type="compositionally biased region" description="Polar residues" evidence="1">
    <location>
        <begin position="300"/>
        <end position="314"/>
    </location>
</feature>
<feature type="region of interest" description="Disordered" evidence="1">
    <location>
        <begin position="505"/>
        <end position="532"/>
    </location>
</feature>
<dbReference type="EMBL" id="JAIWYP010000011">
    <property type="protein sequence ID" value="KAH3740918.1"/>
    <property type="molecule type" value="Genomic_DNA"/>
</dbReference>
<feature type="compositionally biased region" description="Acidic residues" evidence="1">
    <location>
        <begin position="191"/>
        <end position="200"/>
    </location>
</feature>
<comment type="caution">
    <text evidence="2">The sequence shown here is derived from an EMBL/GenBank/DDBJ whole genome shotgun (WGS) entry which is preliminary data.</text>
</comment>
<feature type="compositionally biased region" description="Polar residues" evidence="1">
    <location>
        <begin position="604"/>
        <end position="614"/>
    </location>
</feature>
<sequence length="720" mass="82131">ESKASTTAKAAKKPDTLKPSKTPVRSKSPNRLTQKTGKKDGTEVSAQDDGLDPNKAQGDKVNDPSRQASRLSKNLDPVLEGDGAEFPNAFDLHDEASWSAVPPAHVPGRFLQYRQLTVAKVKELEEQLQVTLTKTHRKVNSLKSQFTEHKGKWEAERKILFEQVEQAQKLQTDAEKEADAAITQLEEFINEQEKLEDEEEEKRQEIIKSLSRPGTTRRKKSVQETKPLTPDEKGAARGERLETEHSDQELKNLMQQTDDAKAQEKNARQTGAISAPPAVQPQKSLEREPISGNTEEEVRQSSAKSRASLRNQFKSRLDETKHAVESRRTKSPLITLPAQKSVDDELIIESDDEDLPIPDELKEEALQKEDMMDAGMSPPPDKDVKRQISMASRKSTNLADHPLVQEYLRAYTGIHNFKEAMSRVLIDKDQMSASQLLTELGSLSFDKEDKVIPQISNMTENIYYVLNEISQVINSVIQNDRGPVVSSLMIGMTRDNTQRTILREKSGATDGLPMTQQSQRPERVKSASTDRQQYKDLQDQYEKFNFEVKITPRMGQNHMADESKKYEEQQQRNMVAMMEMQDTINHLQRELSALGKQSRRPASESISTAPPQQKESAIMFTRLDSERNAKIMKKAVHEDKLDPNRYKEAVVQMEEYVSLPAQRLSHLVRKYVHYVRMKEIEANVQKSESLNENVFEILDKMEALQSRVSHRRDMRMCLRY</sequence>
<evidence type="ECO:0000256" key="1">
    <source>
        <dbReference type="SAM" id="MobiDB-lite"/>
    </source>
</evidence>
<dbReference type="PANTHER" id="PTHR37915">
    <property type="match status" value="1"/>
</dbReference>
<feature type="compositionally biased region" description="Basic and acidic residues" evidence="1">
    <location>
        <begin position="258"/>
        <end position="267"/>
    </location>
</feature>
<feature type="compositionally biased region" description="Basic and acidic residues" evidence="1">
    <location>
        <begin position="229"/>
        <end position="250"/>
    </location>
</feature>
<evidence type="ECO:0000313" key="2">
    <source>
        <dbReference type="EMBL" id="KAH3740918.1"/>
    </source>
</evidence>
<organism evidence="2 3">
    <name type="scientific">Dreissena polymorpha</name>
    <name type="common">Zebra mussel</name>
    <name type="synonym">Mytilus polymorpha</name>
    <dbReference type="NCBI Taxonomy" id="45954"/>
    <lineage>
        <taxon>Eukaryota</taxon>
        <taxon>Metazoa</taxon>
        <taxon>Spiralia</taxon>
        <taxon>Lophotrochozoa</taxon>
        <taxon>Mollusca</taxon>
        <taxon>Bivalvia</taxon>
        <taxon>Autobranchia</taxon>
        <taxon>Heteroconchia</taxon>
        <taxon>Euheterodonta</taxon>
        <taxon>Imparidentia</taxon>
        <taxon>Neoheterodontei</taxon>
        <taxon>Myida</taxon>
        <taxon>Dreissenoidea</taxon>
        <taxon>Dreissenidae</taxon>
        <taxon>Dreissena</taxon>
    </lineage>
</organism>
<protein>
    <submittedName>
        <fullName evidence="2">Uncharacterized protein</fullName>
    </submittedName>
</protein>
<dbReference type="AlphaFoldDB" id="A0A9D4I1N1"/>
<gene>
    <name evidence="2" type="ORF">DPMN_047635</name>
</gene>